<feature type="domain" description="Rhodanese" evidence="1">
    <location>
        <begin position="36"/>
        <end position="116"/>
    </location>
</feature>
<dbReference type="PROSITE" id="PS50206">
    <property type="entry name" value="RHODANESE_3"/>
    <property type="match status" value="1"/>
</dbReference>
<proteinExistence type="predicted"/>
<accession>A0A936F366</accession>
<protein>
    <submittedName>
        <fullName evidence="2">Rhodanese-like domain-containing protein</fullName>
    </submittedName>
</protein>
<dbReference type="Pfam" id="PF00581">
    <property type="entry name" value="Rhodanese"/>
    <property type="match status" value="1"/>
</dbReference>
<evidence type="ECO:0000259" key="1">
    <source>
        <dbReference type="PROSITE" id="PS50206"/>
    </source>
</evidence>
<dbReference type="PANTHER" id="PTHR43031:SF1">
    <property type="entry name" value="PYRIDINE NUCLEOTIDE-DISULPHIDE OXIDOREDUCTASE"/>
    <property type="match status" value="1"/>
</dbReference>
<dbReference type="InterPro" id="IPR050229">
    <property type="entry name" value="GlpE_sulfurtransferase"/>
</dbReference>
<dbReference type="Proteomes" id="UP000709959">
    <property type="component" value="Unassembled WGS sequence"/>
</dbReference>
<dbReference type="SUPFAM" id="SSF52821">
    <property type="entry name" value="Rhodanese/Cell cycle control phosphatase"/>
    <property type="match status" value="1"/>
</dbReference>
<evidence type="ECO:0000313" key="2">
    <source>
        <dbReference type="EMBL" id="MBK8572297.1"/>
    </source>
</evidence>
<dbReference type="Gene3D" id="3.40.250.10">
    <property type="entry name" value="Rhodanese-like domain"/>
    <property type="match status" value="1"/>
</dbReference>
<dbReference type="PANTHER" id="PTHR43031">
    <property type="entry name" value="FAD-DEPENDENT OXIDOREDUCTASE"/>
    <property type="match status" value="1"/>
</dbReference>
<dbReference type="SMART" id="SM00450">
    <property type="entry name" value="RHOD"/>
    <property type="match status" value="1"/>
</dbReference>
<dbReference type="InterPro" id="IPR036873">
    <property type="entry name" value="Rhodanese-like_dom_sf"/>
</dbReference>
<evidence type="ECO:0000313" key="3">
    <source>
        <dbReference type="Proteomes" id="UP000709959"/>
    </source>
</evidence>
<reference evidence="2 3" key="1">
    <citation type="submission" date="2020-10" db="EMBL/GenBank/DDBJ databases">
        <title>Connecting structure to function with the recovery of over 1000 high-quality activated sludge metagenome-assembled genomes encoding full-length rRNA genes using long-read sequencing.</title>
        <authorList>
            <person name="Singleton C.M."/>
            <person name="Petriglieri F."/>
            <person name="Kristensen J.M."/>
            <person name="Kirkegaard R.H."/>
            <person name="Michaelsen T.Y."/>
            <person name="Andersen M.H."/>
            <person name="Karst S.M."/>
            <person name="Dueholm M.S."/>
            <person name="Nielsen P.H."/>
            <person name="Albertsen M."/>
        </authorList>
    </citation>
    <scope>NUCLEOTIDE SEQUENCE [LARGE SCALE GENOMIC DNA]</scope>
    <source>
        <strain evidence="2">OdNE_18-Q3-R46-58_MAXAC.008</strain>
    </source>
</reference>
<sequence>MSLLLDHWYYLLPLAAIGYLWWSRRSASVTDVQALLGRGAQVVDVRTRSEFKAGAHPKAINIPLDELEGRTRELDQARPVLVCCETGSRSGFAVSLLKRAGFAEVANLGSWRRLSTLLS</sequence>
<name>A0A936F366_9BACT</name>
<comment type="caution">
    <text evidence="2">The sequence shown here is derived from an EMBL/GenBank/DDBJ whole genome shotgun (WGS) entry which is preliminary data.</text>
</comment>
<dbReference type="AlphaFoldDB" id="A0A936F366"/>
<dbReference type="InterPro" id="IPR001763">
    <property type="entry name" value="Rhodanese-like_dom"/>
</dbReference>
<gene>
    <name evidence="2" type="ORF">IPN91_06535</name>
</gene>
<organism evidence="2 3">
    <name type="scientific">Candidatus Geothrix odensensis</name>
    <dbReference type="NCBI Taxonomy" id="2954440"/>
    <lineage>
        <taxon>Bacteria</taxon>
        <taxon>Pseudomonadati</taxon>
        <taxon>Acidobacteriota</taxon>
        <taxon>Holophagae</taxon>
        <taxon>Holophagales</taxon>
        <taxon>Holophagaceae</taxon>
        <taxon>Geothrix</taxon>
    </lineage>
</organism>
<dbReference type="CDD" id="cd00158">
    <property type="entry name" value="RHOD"/>
    <property type="match status" value="1"/>
</dbReference>
<dbReference type="EMBL" id="JADKCH010000004">
    <property type="protein sequence ID" value="MBK8572297.1"/>
    <property type="molecule type" value="Genomic_DNA"/>
</dbReference>